<dbReference type="Gene3D" id="3.40.50.1100">
    <property type="match status" value="2"/>
</dbReference>
<protein>
    <submittedName>
        <fullName evidence="5">Threonine synthase</fullName>
    </submittedName>
</protein>
<accession>A0A2Z2MM11</accession>
<dbReference type="PANTHER" id="PTHR48078">
    <property type="entry name" value="THREONINE DEHYDRATASE, MITOCHONDRIAL-RELATED"/>
    <property type="match status" value="1"/>
</dbReference>
<dbReference type="GO" id="GO:0003700">
    <property type="term" value="F:DNA-binding transcription factor activity"/>
    <property type="evidence" value="ECO:0007669"/>
    <property type="project" value="InterPro"/>
</dbReference>
<dbReference type="GO" id="GO:0006567">
    <property type="term" value="P:L-threonine catabolic process"/>
    <property type="evidence" value="ECO:0007669"/>
    <property type="project" value="TreeGrafter"/>
</dbReference>
<name>A0A2Z2MM11_9EURY</name>
<dbReference type="NCBIfam" id="NF004170">
    <property type="entry name" value="PRK05638.1"/>
    <property type="match status" value="1"/>
</dbReference>
<dbReference type="GO" id="GO:0004794">
    <property type="term" value="F:threonine deaminase activity"/>
    <property type="evidence" value="ECO:0007669"/>
    <property type="project" value="TreeGrafter"/>
</dbReference>
<dbReference type="InterPro" id="IPR005149">
    <property type="entry name" value="Tscrpt_reg_PadR_N"/>
</dbReference>
<sequence>MRVRCPNCGRLYSSIIPPTCCGESLMIEYDYEEVDVSKWKNRRPGVWRYKELLPDVSTRISLSEGGTPVLRAKLGEELGIKVFIKDETRNPTGSFRDRLATVAVSYGLPHADNGFVVASNGNAAASLAAYAARAGRPAYTVVPKLIEPGKLNQITAFGARLIRYGESVDEGISYAEGLAEGKGLYNITPESNLIGLEGQKTIAFELWEELKPTHVVVPTGSGSNLYSIYKGFAELIAVGALEEMPKLIAVQTEKCSPIASEVLGVEPRAEPTKALGLYVKNPVMKELALEAINESNGTAVLVGEDELDLGQRLLAKEGIFAEYASSVIVPALLKLAEEGYFERDDRVALIVTSSGLKGHYSESREKFSIGGTKLEILKLLSENEMYGYEIWEALEKPLKYQAVYQHLRELESMGLIEESHRKGRRVYYRVTDRGRKFLETLGG</sequence>
<dbReference type="SMART" id="SM00418">
    <property type="entry name" value="HTH_ARSR"/>
    <property type="match status" value="1"/>
</dbReference>
<dbReference type="GeneID" id="33317634"/>
<organism evidence="5 6">
    <name type="scientific">Thermococcus siculi</name>
    <dbReference type="NCBI Taxonomy" id="72803"/>
    <lineage>
        <taxon>Archaea</taxon>
        <taxon>Methanobacteriati</taxon>
        <taxon>Methanobacteriota</taxon>
        <taxon>Thermococci</taxon>
        <taxon>Thermococcales</taxon>
        <taxon>Thermococcaceae</taxon>
        <taxon>Thermococcus</taxon>
    </lineage>
</organism>
<evidence type="ECO:0000313" key="6">
    <source>
        <dbReference type="Proteomes" id="UP000250125"/>
    </source>
</evidence>
<dbReference type="GO" id="GO:0003941">
    <property type="term" value="F:L-serine ammonia-lyase activity"/>
    <property type="evidence" value="ECO:0007669"/>
    <property type="project" value="TreeGrafter"/>
</dbReference>
<dbReference type="SUPFAM" id="SSF46785">
    <property type="entry name" value="Winged helix' DNA-binding domain"/>
    <property type="match status" value="1"/>
</dbReference>
<dbReference type="RefSeq" id="WP_088855913.1">
    <property type="nucleotide sequence ID" value="NZ_CP015103.1"/>
</dbReference>
<dbReference type="InterPro" id="IPR036052">
    <property type="entry name" value="TrpB-like_PALP_sf"/>
</dbReference>
<dbReference type="InterPro" id="IPR001845">
    <property type="entry name" value="HTH_ArsR_DNA-bd_dom"/>
</dbReference>
<dbReference type="CDD" id="cd00090">
    <property type="entry name" value="HTH_ARSR"/>
    <property type="match status" value="1"/>
</dbReference>
<dbReference type="Pfam" id="PF00291">
    <property type="entry name" value="PALP"/>
    <property type="match status" value="1"/>
</dbReference>
<dbReference type="EMBL" id="CP015103">
    <property type="protein sequence ID" value="ASJ08675.1"/>
    <property type="molecule type" value="Genomic_DNA"/>
</dbReference>
<dbReference type="CDD" id="cd01563">
    <property type="entry name" value="Thr-synth_1"/>
    <property type="match status" value="1"/>
</dbReference>
<evidence type="ECO:0000256" key="1">
    <source>
        <dbReference type="ARBA" id="ARBA00001933"/>
    </source>
</evidence>
<evidence type="ECO:0000313" key="5">
    <source>
        <dbReference type="EMBL" id="ASJ08675.1"/>
    </source>
</evidence>
<dbReference type="Pfam" id="PF03551">
    <property type="entry name" value="PadR"/>
    <property type="match status" value="1"/>
</dbReference>
<dbReference type="InterPro" id="IPR011991">
    <property type="entry name" value="ArsR-like_HTH"/>
</dbReference>
<dbReference type="Gene3D" id="1.10.10.10">
    <property type="entry name" value="Winged helix-like DNA-binding domain superfamily/Winged helix DNA-binding domain"/>
    <property type="match status" value="1"/>
</dbReference>
<dbReference type="GO" id="GO:0009097">
    <property type="term" value="P:isoleucine biosynthetic process"/>
    <property type="evidence" value="ECO:0007669"/>
    <property type="project" value="TreeGrafter"/>
</dbReference>
<keyword evidence="3" id="KW-0456">Lyase</keyword>
<dbReference type="InterPro" id="IPR050147">
    <property type="entry name" value="Ser/Thr_Dehydratase"/>
</dbReference>
<dbReference type="GO" id="GO:0006565">
    <property type="term" value="P:L-serine catabolic process"/>
    <property type="evidence" value="ECO:0007669"/>
    <property type="project" value="TreeGrafter"/>
</dbReference>
<evidence type="ECO:0000259" key="4">
    <source>
        <dbReference type="SMART" id="SM00418"/>
    </source>
</evidence>
<evidence type="ECO:0000256" key="3">
    <source>
        <dbReference type="ARBA" id="ARBA00023239"/>
    </source>
</evidence>
<dbReference type="OrthoDB" id="6371at2157"/>
<keyword evidence="6" id="KW-1185">Reference proteome</keyword>
<evidence type="ECO:0000256" key="2">
    <source>
        <dbReference type="ARBA" id="ARBA00022898"/>
    </source>
</evidence>
<dbReference type="InterPro" id="IPR036390">
    <property type="entry name" value="WH_DNA-bd_sf"/>
</dbReference>
<keyword evidence="2" id="KW-0663">Pyridoxal phosphate</keyword>
<dbReference type="KEGG" id="tsl:A3L11_05310"/>
<reference evidence="5 6" key="1">
    <citation type="submission" date="2016-04" db="EMBL/GenBank/DDBJ databases">
        <title>Complete genome sequence of Thermococcus siculi type strain RG-20.</title>
        <authorList>
            <person name="Oger P.M."/>
        </authorList>
    </citation>
    <scope>NUCLEOTIDE SEQUENCE [LARGE SCALE GENOMIC DNA]</scope>
    <source>
        <strain evidence="5 6">RG-20</strain>
    </source>
</reference>
<dbReference type="Proteomes" id="UP000250125">
    <property type="component" value="Chromosome"/>
</dbReference>
<comment type="cofactor">
    <cofactor evidence="1">
        <name>pyridoxal 5'-phosphate</name>
        <dbReference type="ChEBI" id="CHEBI:597326"/>
    </cofactor>
</comment>
<dbReference type="InterPro" id="IPR036388">
    <property type="entry name" value="WH-like_DNA-bd_sf"/>
</dbReference>
<dbReference type="InterPro" id="IPR001926">
    <property type="entry name" value="TrpB-like_PALP"/>
</dbReference>
<dbReference type="AlphaFoldDB" id="A0A2Z2MM11"/>
<feature type="domain" description="HTH arsR-type" evidence="4">
    <location>
        <begin position="365"/>
        <end position="443"/>
    </location>
</feature>
<dbReference type="SUPFAM" id="SSF53686">
    <property type="entry name" value="Tryptophan synthase beta subunit-like PLP-dependent enzymes"/>
    <property type="match status" value="1"/>
</dbReference>
<proteinExistence type="predicted"/>
<gene>
    <name evidence="5" type="ORF">A3L11_05310</name>
</gene>
<dbReference type="PANTHER" id="PTHR48078:SF6">
    <property type="entry name" value="L-THREONINE DEHYDRATASE CATABOLIC TDCB"/>
    <property type="match status" value="1"/>
</dbReference>